<dbReference type="GO" id="GO:0003723">
    <property type="term" value="F:RNA binding"/>
    <property type="evidence" value="ECO:0007669"/>
    <property type="project" value="InterPro"/>
</dbReference>
<dbReference type="PROSITE" id="PS50921">
    <property type="entry name" value="ANTAR"/>
    <property type="match status" value="1"/>
</dbReference>
<dbReference type="GO" id="GO:0016791">
    <property type="term" value="F:phosphatase activity"/>
    <property type="evidence" value="ECO:0007669"/>
    <property type="project" value="TreeGrafter"/>
</dbReference>
<dbReference type="RefSeq" id="WP_091447974.1">
    <property type="nucleotide sequence ID" value="NZ_FMZZ01000001.1"/>
</dbReference>
<accession>A0A1G6K0A2</accession>
<dbReference type="Pfam" id="PF07228">
    <property type="entry name" value="SpoIIE"/>
    <property type="match status" value="1"/>
</dbReference>
<proteinExistence type="predicted"/>
<dbReference type="SUPFAM" id="SSF52172">
    <property type="entry name" value="CheY-like"/>
    <property type="match status" value="1"/>
</dbReference>
<feature type="domain" description="ANTAR" evidence="3">
    <location>
        <begin position="24"/>
        <end position="85"/>
    </location>
</feature>
<dbReference type="InterPro" id="IPR001932">
    <property type="entry name" value="PPM-type_phosphatase-like_dom"/>
</dbReference>
<sequence>MDSPATAERAEQSSADPARLAATVDRLRAQVHQVRAAAAERAVVDLAKGVLVERLGISPAQAARQLARLAEQAGLSRVELAADILDQADTVEQIARQTVDQSPPGAVAVAARNGHASVSRSVAGWLRAAESVAADAADTQAVAESLLEHALAPLGACAAAVWAAGADGSLRLAGSAGFTDEDARRWHYVPPDVPTAARRALVERGPVWTEGGSTAPTIGCHQRPEGARVVLPAAAGGRVLGVLEVCWPGPVPALPAAGGKQLGALAELCAHTLDADRGPAAPASAEAVSELAGLADGLLDPTLVLVPLLDADGWLADFRVEHVNPRFRDPAGRPPERIVGAPLLEAYPLAAQAGGLFDKIQRVHATGEPFHTERMPVATLVDNAVHTVEAAVGISRLSGGVLLTCRVLDDTTRLAALLQHTQRLGGIGGFEENLVSGEITWSGQLFELHGLPPTAPPIPLRQLAARAHPDDATAIGRFLRTLLYHRRPASTAIRLRAAEGATRHSRVIAEPVLDDVGNLVAVLGAYQDVSAQHWTEVALAATRDQLAHTEQESAERNRLALQLQRAIMPSAQDPIDVPGLRVAARYRPAEKGHLVGGDWYDSVVLPGGGILLSVGDIAGHGIDAATGMVLLRNALRGLAATGAAPDQLLAWLNVVAHNLTERVLATALCGVYDPDTRVLTWARAGHLPPVLLRDGRATSLSFLSGMLLGARADARYEQGQVELRPGDTLLMYTDGLIERRDCAVDDSLARLLRTAEGQASDVDDLLDRLLTHSNADTDDDTCIVGIRLLERPGSALAADRDGEGSRP</sequence>
<dbReference type="Gene3D" id="3.30.450.20">
    <property type="entry name" value="PAS domain"/>
    <property type="match status" value="2"/>
</dbReference>
<dbReference type="Gene3D" id="3.60.40.10">
    <property type="entry name" value="PPM-type phosphatase domain"/>
    <property type="match status" value="1"/>
</dbReference>
<evidence type="ECO:0000256" key="1">
    <source>
        <dbReference type="ARBA" id="ARBA00022801"/>
    </source>
</evidence>
<evidence type="ECO:0000259" key="2">
    <source>
        <dbReference type="PROSITE" id="PS50113"/>
    </source>
</evidence>
<dbReference type="Gene3D" id="1.10.10.10">
    <property type="entry name" value="Winged helix-like DNA-binding domain superfamily/Winged helix DNA-binding domain"/>
    <property type="match status" value="1"/>
</dbReference>
<dbReference type="PANTHER" id="PTHR43156:SF2">
    <property type="entry name" value="STAGE II SPORULATION PROTEIN E"/>
    <property type="match status" value="1"/>
</dbReference>
<dbReference type="SMART" id="SM00331">
    <property type="entry name" value="PP2C_SIG"/>
    <property type="match status" value="1"/>
</dbReference>
<dbReference type="AlphaFoldDB" id="A0A1G6K0A2"/>
<dbReference type="PANTHER" id="PTHR43156">
    <property type="entry name" value="STAGE II SPORULATION PROTEIN E-RELATED"/>
    <property type="match status" value="1"/>
</dbReference>
<evidence type="ECO:0000313" key="4">
    <source>
        <dbReference type="EMBL" id="SDC24489.1"/>
    </source>
</evidence>
<dbReference type="Pfam" id="PF08448">
    <property type="entry name" value="PAS_4"/>
    <property type="match status" value="1"/>
</dbReference>
<dbReference type="SUPFAM" id="SSF55785">
    <property type="entry name" value="PYP-like sensor domain (PAS domain)"/>
    <property type="match status" value="2"/>
</dbReference>
<dbReference type="InterPro" id="IPR036457">
    <property type="entry name" value="PPM-type-like_dom_sf"/>
</dbReference>
<dbReference type="InterPro" id="IPR000700">
    <property type="entry name" value="PAS-assoc_C"/>
</dbReference>
<protein>
    <submittedName>
        <fullName evidence="4">Serine phosphatase RsbU, regulator of sigma subunit</fullName>
    </submittedName>
</protein>
<keyword evidence="1" id="KW-0378">Hydrolase</keyword>
<dbReference type="InterPro" id="IPR052016">
    <property type="entry name" value="Bact_Sigma-Reg"/>
</dbReference>
<dbReference type="Pfam" id="PF03861">
    <property type="entry name" value="ANTAR"/>
    <property type="match status" value="1"/>
</dbReference>
<dbReference type="InterPro" id="IPR013656">
    <property type="entry name" value="PAS_4"/>
</dbReference>
<evidence type="ECO:0000259" key="3">
    <source>
        <dbReference type="PROSITE" id="PS50921"/>
    </source>
</evidence>
<keyword evidence="5" id="KW-1185">Reference proteome</keyword>
<dbReference type="EMBL" id="FMZZ01000001">
    <property type="protein sequence ID" value="SDC24489.1"/>
    <property type="molecule type" value="Genomic_DNA"/>
</dbReference>
<dbReference type="InterPro" id="IPR035965">
    <property type="entry name" value="PAS-like_dom_sf"/>
</dbReference>
<feature type="domain" description="PAC" evidence="2">
    <location>
        <begin position="489"/>
        <end position="541"/>
    </location>
</feature>
<dbReference type="PROSITE" id="PS50113">
    <property type="entry name" value="PAC"/>
    <property type="match status" value="1"/>
</dbReference>
<dbReference type="STRING" id="1271860.SAMN05216174_101650"/>
<reference evidence="5" key="1">
    <citation type="submission" date="2016-10" db="EMBL/GenBank/DDBJ databases">
        <authorList>
            <person name="Varghese N."/>
            <person name="Submissions S."/>
        </authorList>
    </citation>
    <scope>NUCLEOTIDE SEQUENCE [LARGE SCALE GENOMIC DNA]</scope>
    <source>
        <strain evidence="5">IBRC-M 10403</strain>
    </source>
</reference>
<dbReference type="SUPFAM" id="SSF55781">
    <property type="entry name" value="GAF domain-like"/>
    <property type="match status" value="1"/>
</dbReference>
<name>A0A1G6K0A2_9PSEU</name>
<dbReference type="SUPFAM" id="SSF81606">
    <property type="entry name" value="PP2C-like"/>
    <property type="match status" value="1"/>
</dbReference>
<organism evidence="4 5">
    <name type="scientific">Actinokineospora iranica</name>
    <dbReference type="NCBI Taxonomy" id="1271860"/>
    <lineage>
        <taxon>Bacteria</taxon>
        <taxon>Bacillati</taxon>
        <taxon>Actinomycetota</taxon>
        <taxon>Actinomycetes</taxon>
        <taxon>Pseudonocardiales</taxon>
        <taxon>Pseudonocardiaceae</taxon>
        <taxon>Actinokineospora</taxon>
    </lineage>
</organism>
<dbReference type="OrthoDB" id="7943561at2"/>
<dbReference type="InterPro" id="IPR005561">
    <property type="entry name" value="ANTAR"/>
</dbReference>
<dbReference type="InterPro" id="IPR036388">
    <property type="entry name" value="WH-like_DNA-bd_sf"/>
</dbReference>
<gene>
    <name evidence="4" type="ORF">SAMN05216174_101650</name>
</gene>
<dbReference type="SMART" id="SM01012">
    <property type="entry name" value="ANTAR"/>
    <property type="match status" value="1"/>
</dbReference>
<evidence type="ECO:0000313" key="5">
    <source>
        <dbReference type="Proteomes" id="UP000199501"/>
    </source>
</evidence>
<dbReference type="InterPro" id="IPR011006">
    <property type="entry name" value="CheY-like_superfamily"/>
</dbReference>
<dbReference type="Proteomes" id="UP000199501">
    <property type="component" value="Unassembled WGS sequence"/>
</dbReference>